<comment type="caution">
    <text evidence="1">The sequence shown here is derived from an EMBL/GenBank/DDBJ whole genome shotgun (WGS) entry which is preliminary data.</text>
</comment>
<dbReference type="AlphaFoldDB" id="A0A437A1D4"/>
<proteinExistence type="predicted"/>
<dbReference type="VEuPathDB" id="FungiDB:DFL_003272"/>
<name>A0A437A1D4_ARTFL</name>
<dbReference type="RefSeq" id="XP_067490480.1">
    <property type="nucleotide sequence ID" value="XM_067632187.1"/>
</dbReference>
<sequence length="102" mass="11751">MSCQQSNELLHSTIFAIKTKRIYSAFLVVMRAIEPALAYEIRDVSKAQKDLKGEYTFSYNSESRCVRLDMPIKKPAHIGPERFREVEITDWPWDGLIETAAV</sequence>
<accession>A0A437A1D4</accession>
<dbReference type="Proteomes" id="UP000283090">
    <property type="component" value="Unassembled WGS sequence"/>
</dbReference>
<keyword evidence="2" id="KW-1185">Reference proteome</keyword>
<evidence type="ECO:0000313" key="2">
    <source>
        <dbReference type="Proteomes" id="UP000283090"/>
    </source>
</evidence>
<reference evidence="1 2" key="1">
    <citation type="submission" date="2019-01" db="EMBL/GenBank/DDBJ databases">
        <title>Intercellular communication is required for trap formation in the nematode-trapping fungus Duddingtonia flagrans.</title>
        <authorList>
            <person name="Youssar L."/>
            <person name="Wernet V."/>
            <person name="Hensel N."/>
            <person name="Hildebrandt H.-G."/>
            <person name="Fischer R."/>
        </authorList>
    </citation>
    <scope>NUCLEOTIDE SEQUENCE [LARGE SCALE GENOMIC DNA]</scope>
    <source>
        <strain evidence="1 2">CBS H-5679</strain>
    </source>
</reference>
<dbReference type="EMBL" id="SAEB01000006">
    <property type="protein sequence ID" value="RVD84936.1"/>
    <property type="molecule type" value="Genomic_DNA"/>
</dbReference>
<organism evidence="1 2">
    <name type="scientific">Arthrobotrys flagrans</name>
    <name type="common">Nematode-trapping fungus</name>
    <name type="synonym">Trichothecium flagrans</name>
    <dbReference type="NCBI Taxonomy" id="97331"/>
    <lineage>
        <taxon>Eukaryota</taxon>
        <taxon>Fungi</taxon>
        <taxon>Dikarya</taxon>
        <taxon>Ascomycota</taxon>
        <taxon>Pezizomycotina</taxon>
        <taxon>Orbiliomycetes</taxon>
        <taxon>Orbiliales</taxon>
        <taxon>Orbiliaceae</taxon>
        <taxon>Arthrobotrys</taxon>
    </lineage>
</organism>
<evidence type="ECO:0000313" key="1">
    <source>
        <dbReference type="EMBL" id="RVD84936.1"/>
    </source>
</evidence>
<protein>
    <submittedName>
        <fullName evidence="1">Uncharacterized protein</fullName>
    </submittedName>
</protein>
<dbReference type="GeneID" id="93585583"/>
<gene>
    <name evidence="1" type="ORF">DFL_003272</name>
</gene>